<dbReference type="Pfam" id="PF08486">
    <property type="entry name" value="SpoIID"/>
    <property type="match status" value="1"/>
</dbReference>
<name>A0ABV1H8C5_9FIRM</name>
<organism evidence="2 3">
    <name type="scientific">Lachnospira intestinalis</name>
    <dbReference type="NCBI Taxonomy" id="3133158"/>
    <lineage>
        <taxon>Bacteria</taxon>
        <taxon>Bacillati</taxon>
        <taxon>Bacillota</taxon>
        <taxon>Clostridia</taxon>
        <taxon>Lachnospirales</taxon>
        <taxon>Lachnospiraceae</taxon>
        <taxon>Lachnospira</taxon>
    </lineage>
</organism>
<dbReference type="EMBL" id="JBBMFS010000015">
    <property type="protein sequence ID" value="MEQ2555980.1"/>
    <property type="molecule type" value="Genomic_DNA"/>
</dbReference>
<dbReference type="InterPro" id="IPR051922">
    <property type="entry name" value="Bact_Sporulation_Assoc"/>
</dbReference>
<protein>
    <submittedName>
        <fullName evidence="2">SpoIID/LytB domain-containing protein</fullName>
    </submittedName>
</protein>
<reference evidence="2" key="1">
    <citation type="submission" date="2024-03" db="EMBL/GenBank/DDBJ databases">
        <title>Human intestinal bacterial collection.</title>
        <authorList>
            <person name="Pauvert C."/>
            <person name="Hitch T.C.A."/>
            <person name="Clavel T."/>
        </authorList>
    </citation>
    <scope>NUCLEOTIDE SEQUENCE [LARGE SCALE GENOMIC DNA]</scope>
    <source>
        <strain evidence="2">CLA-AA-H89B</strain>
    </source>
</reference>
<dbReference type="InterPro" id="IPR013693">
    <property type="entry name" value="SpoIID/LytB_N"/>
</dbReference>
<accession>A0ABV1H8C5</accession>
<dbReference type="NCBIfam" id="TIGR02669">
    <property type="entry name" value="SpoIID_LytB"/>
    <property type="match status" value="1"/>
</dbReference>
<sequence>MILKKRKRIWIMAGLFLCIFLILAAVLFTKKKSTDIFTMAEASKMLAYAATDFKTSGTDDTGKYWYSGYVNAVSEAGLLKIKKPQAAVRFKDTYALAKKLEVPETVLAELQNSAKAMTKQEFLDVFMQLLPYMKNGEQVVKIQAGIAGTPATLKQAGEWEAYTTKGTYRFTGIVLDDKIDKTVTMYTCGKEILAVEDTVENEVEYKNIWIKSSTDTTVETNVYGADRIFKIPGLTAPVENVLADLKVENGSVTQINTKTDTITGMVQAVTKDYVEVQGYGKVALDDAFMIYDIYNGFAVKTYQDIIVGYSLQDFIVAEGKICGAVISKPLNVQNIRVILKNTGFKSIFHENVRLTCSKSFMVSTNEQQTRYNAGDVFELTPDNELLLQGRVTVTPDNGGEISILSVMRSQGVPSYEGSIELAAADDGIVIVNDVPVESYLKRVVPSEMPASFAVEALKVQAVCARSYAYKHLENGAYSEYGAHVDDSTMYQVYNNTSEQSSSNEAIQNTRGQILTYNGEVVQTYYYSTSCGATTDVSIWGSDSSSYPYFVSRFVSRSQKELDLTDEAAFEAFITSKDENDYDAGYALYRWELQADITALSNSFNAKLYEKYLSAPSKILTQQADGSFQSQKITDIGTITSVTVNERAAGGAVKSVTVCGSAATVRIDSESCIRGLFGMTDAEMTTNTGTTKMASLPSTFCIFKPVYEKGSLSGYRIIGGGYGHGIGMSQNAVNEMVKDAMNYQQILQFFYPGTAIEQK</sequence>
<dbReference type="PANTHER" id="PTHR30032">
    <property type="entry name" value="N-ACETYLMURAMOYL-L-ALANINE AMIDASE-RELATED"/>
    <property type="match status" value="1"/>
</dbReference>
<evidence type="ECO:0000313" key="3">
    <source>
        <dbReference type="Proteomes" id="UP001546774"/>
    </source>
</evidence>
<evidence type="ECO:0000259" key="1">
    <source>
        <dbReference type="Pfam" id="PF08486"/>
    </source>
</evidence>
<dbReference type="PANTHER" id="PTHR30032:SF4">
    <property type="entry name" value="AMIDASE ENHANCER"/>
    <property type="match status" value="1"/>
</dbReference>
<dbReference type="InterPro" id="IPR013486">
    <property type="entry name" value="SpoIID/LytB"/>
</dbReference>
<keyword evidence="3" id="KW-1185">Reference proteome</keyword>
<comment type="caution">
    <text evidence="2">The sequence shown here is derived from an EMBL/GenBank/DDBJ whole genome shotgun (WGS) entry which is preliminary data.</text>
</comment>
<feature type="domain" description="Sporulation stage II protein D amidase enhancer LytB N-terminal" evidence="1">
    <location>
        <begin position="426"/>
        <end position="516"/>
    </location>
</feature>
<evidence type="ECO:0000313" key="2">
    <source>
        <dbReference type="EMBL" id="MEQ2555980.1"/>
    </source>
</evidence>
<dbReference type="Proteomes" id="UP001546774">
    <property type="component" value="Unassembled WGS sequence"/>
</dbReference>
<gene>
    <name evidence="2" type="ORF">WMO37_13360</name>
</gene>
<proteinExistence type="predicted"/>